<feature type="domain" description="Enoyl-CoA hydratase/isomerase" evidence="2">
    <location>
        <begin position="17"/>
        <end position="72"/>
    </location>
</feature>
<dbReference type="Proteomes" id="UP000316184">
    <property type="component" value="Unassembled WGS sequence"/>
</dbReference>
<reference evidence="3 4" key="1">
    <citation type="submission" date="2019-06" db="EMBL/GenBank/DDBJ databases">
        <title>Sequencing the genomes of 1000 actinobacteria strains.</title>
        <authorList>
            <person name="Klenk H.-P."/>
        </authorList>
    </citation>
    <scope>NUCLEOTIDE SEQUENCE [LARGE SCALE GENOMIC DNA]</scope>
    <source>
        <strain evidence="3 4">DSM 46699</strain>
    </source>
</reference>
<dbReference type="EMBL" id="VIWX01000002">
    <property type="protein sequence ID" value="TWF95471.1"/>
    <property type="molecule type" value="Genomic_DNA"/>
</dbReference>
<dbReference type="InterPro" id="IPR029045">
    <property type="entry name" value="ClpP/crotonase-like_dom_sf"/>
</dbReference>
<sequence>MSDFGTLDDQVRDRKAYLTLNRPDRLNAINDVMPSEIREAVRRADEDDRMRVIVLQGAGRAFCAGYDLKQSDGITRHSPEGRWFHDFAERDGFHAAVAYRDSGQVIPDGGGRPPEA</sequence>
<protein>
    <submittedName>
        <fullName evidence="3">Enoyl-CoA hydratase/isomerase-like protein</fullName>
    </submittedName>
</protein>
<dbReference type="PANTHER" id="PTHR43802:SF1">
    <property type="entry name" value="IP11341P-RELATED"/>
    <property type="match status" value="1"/>
</dbReference>
<organism evidence="3 4">
    <name type="scientific">Saccharopolyspora dendranthemae</name>
    <dbReference type="NCBI Taxonomy" id="1181886"/>
    <lineage>
        <taxon>Bacteria</taxon>
        <taxon>Bacillati</taxon>
        <taxon>Actinomycetota</taxon>
        <taxon>Actinomycetes</taxon>
        <taxon>Pseudonocardiales</taxon>
        <taxon>Pseudonocardiaceae</taxon>
        <taxon>Saccharopolyspora</taxon>
    </lineage>
</organism>
<name>A0A561U7Z4_9PSEU</name>
<keyword evidence="3" id="KW-0413">Isomerase</keyword>
<dbReference type="InterPro" id="IPR045004">
    <property type="entry name" value="ECH_dom"/>
</dbReference>
<evidence type="ECO:0000313" key="4">
    <source>
        <dbReference type="Proteomes" id="UP000316184"/>
    </source>
</evidence>
<dbReference type="CDD" id="cd06558">
    <property type="entry name" value="crotonase-like"/>
    <property type="match status" value="1"/>
</dbReference>
<dbReference type="RefSeq" id="WP_186459380.1">
    <property type="nucleotide sequence ID" value="NZ_VIWX01000002.1"/>
</dbReference>
<evidence type="ECO:0000259" key="2">
    <source>
        <dbReference type="Pfam" id="PF16113"/>
    </source>
</evidence>
<keyword evidence="4" id="KW-1185">Reference proteome</keyword>
<evidence type="ECO:0000313" key="3">
    <source>
        <dbReference type="EMBL" id="TWF95471.1"/>
    </source>
</evidence>
<dbReference type="PANTHER" id="PTHR43802">
    <property type="entry name" value="ENOYL-COA HYDRATASE"/>
    <property type="match status" value="1"/>
</dbReference>
<dbReference type="Gene3D" id="3.90.226.10">
    <property type="entry name" value="2-enoyl-CoA Hydratase, Chain A, domain 1"/>
    <property type="match status" value="1"/>
</dbReference>
<comment type="similarity">
    <text evidence="1">Belongs to the enoyl-CoA hydratase/isomerase family.</text>
</comment>
<dbReference type="GO" id="GO:0016853">
    <property type="term" value="F:isomerase activity"/>
    <property type="evidence" value="ECO:0007669"/>
    <property type="project" value="UniProtKB-KW"/>
</dbReference>
<dbReference type="AlphaFoldDB" id="A0A561U7Z4"/>
<accession>A0A561U7Z4</accession>
<dbReference type="SUPFAM" id="SSF52096">
    <property type="entry name" value="ClpP/crotonase"/>
    <property type="match status" value="1"/>
</dbReference>
<evidence type="ECO:0000256" key="1">
    <source>
        <dbReference type="ARBA" id="ARBA00005254"/>
    </source>
</evidence>
<proteinExistence type="inferred from homology"/>
<gene>
    <name evidence="3" type="ORF">FHU35_12466</name>
</gene>
<comment type="caution">
    <text evidence="3">The sequence shown here is derived from an EMBL/GenBank/DDBJ whole genome shotgun (WGS) entry which is preliminary data.</text>
</comment>
<dbReference type="Pfam" id="PF16113">
    <property type="entry name" value="ECH_2"/>
    <property type="match status" value="1"/>
</dbReference>